<keyword evidence="2" id="KW-0805">Transcription regulation</keyword>
<evidence type="ECO:0000313" key="8">
    <source>
        <dbReference type="Proteomes" id="UP000565468"/>
    </source>
</evidence>
<dbReference type="GO" id="GO:0016987">
    <property type="term" value="F:sigma factor activity"/>
    <property type="evidence" value="ECO:0007669"/>
    <property type="project" value="UniProtKB-KW"/>
</dbReference>
<feature type="domain" description="RNA polymerase sigma-70 region 2" evidence="5">
    <location>
        <begin position="21"/>
        <end position="86"/>
    </location>
</feature>
<name>A0A848MAY2_PAELE</name>
<evidence type="ECO:0000256" key="1">
    <source>
        <dbReference type="ARBA" id="ARBA00010641"/>
    </source>
</evidence>
<dbReference type="InterPro" id="IPR013324">
    <property type="entry name" value="RNA_pol_sigma_r3/r4-like"/>
</dbReference>
<comment type="caution">
    <text evidence="7">The sequence shown here is derived from an EMBL/GenBank/DDBJ whole genome shotgun (WGS) entry which is preliminary data.</text>
</comment>
<feature type="domain" description="RNA polymerase sigma factor 70 region 4 type 2" evidence="6">
    <location>
        <begin position="109"/>
        <end position="160"/>
    </location>
</feature>
<dbReference type="SUPFAM" id="SSF88659">
    <property type="entry name" value="Sigma3 and sigma4 domains of RNA polymerase sigma factors"/>
    <property type="match status" value="1"/>
</dbReference>
<evidence type="ECO:0000259" key="5">
    <source>
        <dbReference type="Pfam" id="PF04542"/>
    </source>
</evidence>
<dbReference type="Pfam" id="PF04542">
    <property type="entry name" value="Sigma70_r2"/>
    <property type="match status" value="1"/>
</dbReference>
<dbReference type="SUPFAM" id="SSF88946">
    <property type="entry name" value="Sigma2 domain of RNA polymerase sigma factors"/>
    <property type="match status" value="1"/>
</dbReference>
<organism evidence="7 8">
    <name type="scientific">Paenibacillus lemnae</name>
    <dbReference type="NCBI Taxonomy" id="1330551"/>
    <lineage>
        <taxon>Bacteria</taxon>
        <taxon>Bacillati</taxon>
        <taxon>Bacillota</taxon>
        <taxon>Bacilli</taxon>
        <taxon>Bacillales</taxon>
        <taxon>Paenibacillaceae</taxon>
        <taxon>Paenibacillus</taxon>
    </lineage>
</organism>
<dbReference type="InterPro" id="IPR007627">
    <property type="entry name" value="RNA_pol_sigma70_r2"/>
</dbReference>
<dbReference type="InterPro" id="IPR036388">
    <property type="entry name" value="WH-like_DNA-bd_sf"/>
</dbReference>
<evidence type="ECO:0000259" key="6">
    <source>
        <dbReference type="Pfam" id="PF08281"/>
    </source>
</evidence>
<dbReference type="RefSeq" id="WP_169507027.1">
    <property type="nucleotide sequence ID" value="NZ_JABBPN010000036.1"/>
</dbReference>
<keyword evidence="8" id="KW-1185">Reference proteome</keyword>
<dbReference type="PANTHER" id="PTHR43133">
    <property type="entry name" value="RNA POLYMERASE ECF-TYPE SIGMA FACTO"/>
    <property type="match status" value="1"/>
</dbReference>
<evidence type="ECO:0000256" key="3">
    <source>
        <dbReference type="ARBA" id="ARBA00023082"/>
    </source>
</evidence>
<keyword evidence="4" id="KW-0804">Transcription</keyword>
<protein>
    <submittedName>
        <fullName evidence="7">Sigma-70 family RNA polymerase sigma factor</fullName>
    </submittedName>
</protein>
<dbReference type="GO" id="GO:0006352">
    <property type="term" value="P:DNA-templated transcription initiation"/>
    <property type="evidence" value="ECO:0007669"/>
    <property type="project" value="InterPro"/>
</dbReference>
<gene>
    <name evidence="7" type="ORF">HII30_21120</name>
</gene>
<reference evidence="7 8" key="1">
    <citation type="submission" date="2020-04" db="EMBL/GenBank/DDBJ databases">
        <title>Paenibacillus algicola sp. nov., a novel marine bacterium producing alginate lyase.</title>
        <authorList>
            <person name="Huang H."/>
        </authorList>
    </citation>
    <scope>NUCLEOTIDE SEQUENCE [LARGE SCALE GENOMIC DNA]</scope>
    <source>
        <strain evidence="7 8">L7-75</strain>
    </source>
</reference>
<dbReference type="InterPro" id="IPR013325">
    <property type="entry name" value="RNA_pol_sigma_r2"/>
</dbReference>
<accession>A0A848MAY2</accession>
<dbReference type="AlphaFoldDB" id="A0A848MAY2"/>
<dbReference type="EMBL" id="JABBPN010000036">
    <property type="protein sequence ID" value="NMO98257.1"/>
    <property type="molecule type" value="Genomic_DNA"/>
</dbReference>
<dbReference type="NCBIfam" id="TIGR02937">
    <property type="entry name" value="sigma70-ECF"/>
    <property type="match status" value="1"/>
</dbReference>
<dbReference type="Gene3D" id="1.10.1740.10">
    <property type="match status" value="1"/>
</dbReference>
<comment type="similarity">
    <text evidence="1">Belongs to the sigma-70 factor family. ECF subfamily.</text>
</comment>
<dbReference type="InterPro" id="IPR013249">
    <property type="entry name" value="RNA_pol_sigma70_r4_t2"/>
</dbReference>
<dbReference type="InterPro" id="IPR014284">
    <property type="entry name" value="RNA_pol_sigma-70_dom"/>
</dbReference>
<dbReference type="Pfam" id="PF08281">
    <property type="entry name" value="Sigma70_r4_2"/>
    <property type="match status" value="1"/>
</dbReference>
<sequence length="179" mass="20371">MELAKLAWSARQGNTEAFLELIECLKGALYRTARTILKRDEDCADALQETIVKAYKAISSLREPAHVKTWLYRILINECTTILQKRLRESLPGTLPEPVVDSPVYQDVELKEAIDRLEDPLRLVVVLVYLEDMKIADAAAILGISEGAAKMRLKRSKAQLRNWLESTWEGRGNHEIRPD</sequence>
<dbReference type="Gene3D" id="1.10.10.10">
    <property type="entry name" value="Winged helix-like DNA-binding domain superfamily/Winged helix DNA-binding domain"/>
    <property type="match status" value="1"/>
</dbReference>
<dbReference type="PANTHER" id="PTHR43133:SF51">
    <property type="entry name" value="RNA POLYMERASE SIGMA FACTOR"/>
    <property type="match status" value="1"/>
</dbReference>
<dbReference type="InterPro" id="IPR039425">
    <property type="entry name" value="RNA_pol_sigma-70-like"/>
</dbReference>
<keyword evidence="3" id="KW-0731">Sigma factor</keyword>
<dbReference type="Proteomes" id="UP000565468">
    <property type="component" value="Unassembled WGS sequence"/>
</dbReference>
<evidence type="ECO:0000313" key="7">
    <source>
        <dbReference type="EMBL" id="NMO98257.1"/>
    </source>
</evidence>
<evidence type="ECO:0000256" key="4">
    <source>
        <dbReference type="ARBA" id="ARBA00023163"/>
    </source>
</evidence>
<dbReference type="GO" id="GO:0003677">
    <property type="term" value="F:DNA binding"/>
    <property type="evidence" value="ECO:0007669"/>
    <property type="project" value="InterPro"/>
</dbReference>
<evidence type="ECO:0000256" key="2">
    <source>
        <dbReference type="ARBA" id="ARBA00023015"/>
    </source>
</evidence>
<proteinExistence type="inferred from homology"/>